<dbReference type="EMBL" id="BAUU01000016">
    <property type="protein sequence ID" value="GAE31107.1"/>
    <property type="molecule type" value="Genomic_DNA"/>
</dbReference>
<evidence type="ECO:0000313" key="1">
    <source>
        <dbReference type="EMBL" id="GAE31107.1"/>
    </source>
</evidence>
<sequence>MRKHLTSFQDLVQQNKKQLLEDPKALDEIEKRLEDRQMKASLQHVQDDPDQKEN</sequence>
<evidence type="ECO:0008006" key="3">
    <source>
        <dbReference type="Google" id="ProtNLM"/>
    </source>
</evidence>
<accession>W4QGR4</accession>
<keyword evidence="2" id="KW-1185">Reference proteome</keyword>
<gene>
    <name evidence="1" type="ORF">JCM9152_2549</name>
</gene>
<comment type="caution">
    <text evidence="1">The sequence shown here is derived from an EMBL/GenBank/DDBJ whole genome shotgun (WGS) entry which is preliminary data.</text>
</comment>
<reference evidence="1" key="1">
    <citation type="journal article" date="2014" name="Genome Announc.">
        <title>Draft Genome Sequences of Three Alkaliphilic Bacillus Strains, Bacillus wakoensis JCM 9140T, Bacillus akibai JCM 9157T, and Bacillus hemicellulosilyticus JCM 9152T.</title>
        <authorList>
            <person name="Yuki M."/>
            <person name="Oshima K."/>
            <person name="Suda W."/>
            <person name="Oshida Y."/>
            <person name="Kitamura K."/>
            <person name="Iida T."/>
            <person name="Hattori M."/>
            <person name="Ohkuma M."/>
        </authorList>
    </citation>
    <scope>NUCLEOTIDE SEQUENCE [LARGE SCALE GENOMIC DNA]</scope>
    <source>
        <strain evidence="1">JCM 9152</strain>
    </source>
</reference>
<dbReference type="OrthoDB" id="2991278at2"/>
<proteinExistence type="predicted"/>
<dbReference type="RefSeq" id="WP_081728013.1">
    <property type="nucleotide sequence ID" value="NZ_BAUU01000016.1"/>
</dbReference>
<dbReference type="Proteomes" id="UP000018895">
    <property type="component" value="Unassembled WGS sequence"/>
</dbReference>
<dbReference type="InterPro" id="IPR025004">
    <property type="entry name" value="SenN/SenS"/>
</dbReference>
<dbReference type="AlphaFoldDB" id="W4QGR4"/>
<protein>
    <recommendedName>
        <fullName evidence="3">FbpB family small basic protein</fullName>
    </recommendedName>
</protein>
<dbReference type="Pfam" id="PF13040">
    <property type="entry name" value="Fur_reg_FbpB"/>
    <property type="match status" value="1"/>
</dbReference>
<organism evidence="1 2">
    <name type="scientific">Halalkalibacter hemicellulosilyticusJCM 9152</name>
    <dbReference type="NCBI Taxonomy" id="1236971"/>
    <lineage>
        <taxon>Bacteria</taxon>
        <taxon>Bacillati</taxon>
        <taxon>Bacillota</taxon>
        <taxon>Bacilli</taxon>
        <taxon>Bacillales</taxon>
        <taxon>Bacillaceae</taxon>
        <taxon>Halalkalibacter</taxon>
    </lineage>
</organism>
<name>W4QGR4_9BACI</name>
<evidence type="ECO:0000313" key="2">
    <source>
        <dbReference type="Proteomes" id="UP000018895"/>
    </source>
</evidence>